<feature type="transmembrane region" description="Helical" evidence="1">
    <location>
        <begin position="73"/>
        <end position="96"/>
    </location>
</feature>
<sequence length="562" mass="59344">MSEHRTNAVVGVVGSALRNAFVVPVQRGRIRMGQWPRAASGVVVAAYVVYGLLVLSVLLSVPLARLAPETEPFGLRVIGSLAVAFGVWAAMVLLFLAALHLPFWWRPLAWLLLLVPHGIGWVVSLLTILTQGELWRALLVVMAVLIGVVLLVVLVATATGRPASVWSAVCTAIGFGLTYSLPQLVAGPFTPLVASGVAVVAFVLTVIALPLAVAAGTAFAQFAVNLTSSTMVSIRDRAPGRIWPVVAILAAVAVMVIGVWRALGAEPGTLAITVVHTVLCVGLTGLALWAIRGRILPADDPPRPAALTETLGNVSMALGLALGSWALPQLLSSVLALPPLITEHITVWADLLMALVAVVLLVRGVRRRNLVTVVLLPSVIVMAVFAAVQTQLGWPSVSATIAAMVLALVVIGAVVRWRSRMTTHRWFVVSLALVVLVVFPYRQEITEPLEAVLGSTQVAVLLIGLIWMLLTEAEFTHESSPRHSRVARVLVFLAYAVFSAAMATSLAFAVGDSMLIKMNMGDLADIGDAIIGYAFAPAVVIGLLLIGHHEQDVADPSTPPVG</sequence>
<feature type="transmembrane region" description="Helical" evidence="1">
    <location>
        <begin position="490"/>
        <end position="510"/>
    </location>
</feature>
<dbReference type="EMBL" id="DVLP01000400">
    <property type="protein sequence ID" value="HIT76629.1"/>
    <property type="molecule type" value="Genomic_DNA"/>
</dbReference>
<feature type="transmembrane region" description="Helical" evidence="1">
    <location>
        <begin position="345"/>
        <end position="362"/>
    </location>
</feature>
<keyword evidence="1" id="KW-0812">Transmembrane</keyword>
<evidence type="ECO:0000313" key="2">
    <source>
        <dbReference type="EMBL" id="HIT76629.1"/>
    </source>
</evidence>
<evidence type="ECO:0000313" key="3">
    <source>
        <dbReference type="Proteomes" id="UP000886842"/>
    </source>
</evidence>
<keyword evidence="1" id="KW-0472">Membrane</keyword>
<dbReference type="AlphaFoldDB" id="A0A9D1H012"/>
<keyword evidence="1" id="KW-1133">Transmembrane helix</keyword>
<organism evidence="2 3">
    <name type="scientific">Candidatus Avipropionibacterium avicola</name>
    <dbReference type="NCBI Taxonomy" id="2840701"/>
    <lineage>
        <taxon>Bacteria</taxon>
        <taxon>Bacillati</taxon>
        <taxon>Actinomycetota</taxon>
        <taxon>Actinomycetes</taxon>
        <taxon>Propionibacteriales</taxon>
        <taxon>Propionibacteriaceae</taxon>
        <taxon>Propionibacteriaceae incertae sedis</taxon>
        <taxon>Candidatus Avipropionibacterium</taxon>
    </lineage>
</organism>
<name>A0A9D1H012_9ACTN</name>
<feature type="transmembrane region" description="Helical" evidence="1">
    <location>
        <begin position="369"/>
        <end position="388"/>
    </location>
</feature>
<accession>A0A9D1H012</accession>
<reference evidence="2" key="1">
    <citation type="submission" date="2020-10" db="EMBL/GenBank/DDBJ databases">
        <authorList>
            <person name="Gilroy R."/>
        </authorList>
    </citation>
    <scope>NUCLEOTIDE SEQUENCE</scope>
    <source>
        <strain evidence="2">ChiGjej1B1-24693</strain>
    </source>
</reference>
<feature type="transmembrane region" description="Helical" evidence="1">
    <location>
        <begin position="193"/>
        <end position="222"/>
    </location>
</feature>
<reference evidence="2" key="2">
    <citation type="journal article" date="2021" name="PeerJ">
        <title>Extensive microbial diversity within the chicken gut microbiome revealed by metagenomics and culture.</title>
        <authorList>
            <person name="Gilroy R."/>
            <person name="Ravi A."/>
            <person name="Getino M."/>
            <person name="Pursley I."/>
            <person name="Horton D.L."/>
            <person name="Alikhan N.F."/>
            <person name="Baker D."/>
            <person name="Gharbi K."/>
            <person name="Hall N."/>
            <person name="Watson M."/>
            <person name="Adriaenssens E.M."/>
            <person name="Foster-Nyarko E."/>
            <person name="Jarju S."/>
            <person name="Secka A."/>
            <person name="Antonio M."/>
            <person name="Oren A."/>
            <person name="Chaudhuri R.R."/>
            <person name="La Ragione R."/>
            <person name="Hildebrand F."/>
            <person name="Pallen M.J."/>
        </authorList>
    </citation>
    <scope>NUCLEOTIDE SEQUENCE</scope>
    <source>
        <strain evidence="2">ChiGjej1B1-24693</strain>
    </source>
</reference>
<feature type="transmembrane region" description="Helical" evidence="1">
    <location>
        <begin position="108"/>
        <end position="129"/>
    </location>
</feature>
<evidence type="ECO:0000256" key="1">
    <source>
        <dbReference type="SAM" id="Phobius"/>
    </source>
</evidence>
<feature type="transmembrane region" description="Helical" evidence="1">
    <location>
        <begin position="449"/>
        <end position="470"/>
    </location>
</feature>
<feature type="transmembrane region" description="Helical" evidence="1">
    <location>
        <begin position="163"/>
        <end position="181"/>
    </location>
</feature>
<feature type="transmembrane region" description="Helical" evidence="1">
    <location>
        <begin position="303"/>
        <end position="325"/>
    </location>
</feature>
<feature type="transmembrane region" description="Helical" evidence="1">
    <location>
        <begin position="135"/>
        <end position="156"/>
    </location>
</feature>
<dbReference type="Proteomes" id="UP000886842">
    <property type="component" value="Unassembled WGS sequence"/>
</dbReference>
<comment type="caution">
    <text evidence="2">The sequence shown here is derived from an EMBL/GenBank/DDBJ whole genome shotgun (WGS) entry which is preliminary data.</text>
</comment>
<feature type="transmembrane region" description="Helical" evidence="1">
    <location>
        <begin position="242"/>
        <end position="263"/>
    </location>
</feature>
<feature type="transmembrane region" description="Helical" evidence="1">
    <location>
        <begin position="530"/>
        <end position="547"/>
    </location>
</feature>
<feature type="transmembrane region" description="Helical" evidence="1">
    <location>
        <begin position="38"/>
        <end position="61"/>
    </location>
</feature>
<proteinExistence type="predicted"/>
<feature type="transmembrane region" description="Helical" evidence="1">
    <location>
        <begin position="426"/>
        <end position="443"/>
    </location>
</feature>
<feature type="transmembrane region" description="Helical" evidence="1">
    <location>
        <begin position="394"/>
        <end position="414"/>
    </location>
</feature>
<protein>
    <submittedName>
        <fullName evidence="2">Uncharacterized protein</fullName>
    </submittedName>
</protein>
<feature type="transmembrane region" description="Helical" evidence="1">
    <location>
        <begin position="269"/>
        <end position="291"/>
    </location>
</feature>
<gene>
    <name evidence="2" type="ORF">IAA98_13690</name>
</gene>